<keyword evidence="2" id="KW-1185">Reference proteome</keyword>
<accession>A0AAD8EIL7</accession>
<feature type="non-terminal residue" evidence="1">
    <location>
        <position position="74"/>
    </location>
</feature>
<dbReference type="EMBL" id="JASPKZ010003862">
    <property type="protein sequence ID" value="KAJ9591613.1"/>
    <property type="molecule type" value="Genomic_DNA"/>
</dbReference>
<dbReference type="Proteomes" id="UP001233999">
    <property type="component" value="Unassembled WGS sequence"/>
</dbReference>
<sequence length="74" mass="8338">KDQYYIYRHGNIRNDSGISNALMPSKCECPENLLPKPPSPPKDISFSATKRCLNNRGDVLFVLLCLQKVESVIT</sequence>
<organism evidence="1 2">
    <name type="scientific">Diploptera punctata</name>
    <name type="common">Pacific beetle cockroach</name>
    <dbReference type="NCBI Taxonomy" id="6984"/>
    <lineage>
        <taxon>Eukaryota</taxon>
        <taxon>Metazoa</taxon>
        <taxon>Ecdysozoa</taxon>
        <taxon>Arthropoda</taxon>
        <taxon>Hexapoda</taxon>
        <taxon>Insecta</taxon>
        <taxon>Pterygota</taxon>
        <taxon>Neoptera</taxon>
        <taxon>Polyneoptera</taxon>
        <taxon>Dictyoptera</taxon>
        <taxon>Blattodea</taxon>
        <taxon>Blaberoidea</taxon>
        <taxon>Blaberidae</taxon>
        <taxon>Diplopterinae</taxon>
        <taxon>Diploptera</taxon>
    </lineage>
</organism>
<reference evidence="1" key="1">
    <citation type="journal article" date="2023" name="IScience">
        <title>Live-bearing cockroach genome reveals convergent evolutionary mechanisms linked to viviparity in insects and beyond.</title>
        <authorList>
            <person name="Fouks B."/>
            <person name="Harrison M.C."/>
            <person name="Mikhailova A.A."/>
            <person name="Marchal E."/>
            <person name="English S."/>
            <person name="Carruthers M."/>
            <person name="Jennings E.C."/>
            <person name="Chiamaka E.L."/>
            <person name="Frigard R.A."/>
            <person name="Pippel M."/>
            <person name="Attardo G.M."/>
            <person name="Benoit J.B."/>
            <person name="Bornberg-Bauer E."/>
            <person name="Tobe S.S."/>
        </authorList>
    </citation>
    <scope>NUCLEOTIDE SEQUENCE</scope>
    <source>
        <strain evidence="1">Stay&amp;Tobe</strain>
    </source>
</reference>
<evidence type="ECO:0000313" key="1">
    <source>
        <dbReference type="EMBL" id="KAJ9591613.1"/>
    </source>
</evidence>
<reference evidence="1" key="2">
    <citation type="submission" date="2023-05" db="EMBL/GenBank/DDBJ databases">
        <authorList>
            <person name="Fouks B."/>
        </authorList>
    </citation>
    <scope>NUCLEOTIDE SEQUENCE</scope>
    <source>
        <strain evidence="1">Stay&amp;Tobe</strain>
        <tissue evidence="1">Testes</tissue>
    </source>
</reference>
<protein>
    <submittedName>
        <fullName evidence="1">Uncharacterized protein</fullName>
    </submittedName>
</protein>
<comment type="caution">
    <text evidence="1">The sequence shown here is derived from an EMBL/GenBank/DDBJ whole genome shotgun (WGS) entry which is preliminary data.</text>
</comment>
<dbReference type="AlphaFoldDB" id="A0AAD8EIL7"/>
<feature type="non-terminal residue" evidence="1">
    <location>
        <position position="1"/>
    </location>
</feature>
<proteinExistence type="predicted"/>
<gene>
    <name evidence="1" type="ORF">L9F63_001827</name>
</gene>
<evidence type="ECO:0000313" key="2">
    <source>
        <dbReference type="Proteomes" id="UP001233999"/>
    </source>
</evidence>
<name>A0AAD8EIL7_DIPPU</name>